<dbReference type="Pfam" id="PF18735">
    <property type="entry name" value="HEPN_RiboL-PSP"/>
    <property type="match status" value="1"/>
</dbReference>
<name>A0ABW9FFP4_9NOCA</name>
<dbReference type="RefSeq" id="WP_420164455.1">
    <property type="nucleotide sequence ID" value="NZ_JBDLNV010000003.1"/>
</dbReference>
<proteinExistence type="predicted"/>
<gene>
    <name evidence="2" type="ORF">ABEU20_002486</name>
</gene>
<dbReference type="EMBL" id="JBDLNV010000003">
    <property type="protein sequence ID" value="MFM1723913.1"/>
    <property type="molecule type" value="Genomic_DNA"/>
</dbReference>
<organism evidence="2 3">
    <name type="scientific">Rhodococcus parequi</name>
    <dbReference type="NCBI Taxonomy" id="3137122"/>
    <lineage>
        <taxon>Bacteria</taxon>
        <taxon>Bacillati</taxon>
        <taxon>Actinomycetota</taxon>
        <taxon>Actinomycetes</taxon>
        <taxon>Mycobacteriales</taxon>
        <taxon>Nocardiaceae</taxon>
        <taxon>Rhodococcus</taxon>
    </lineage>
</organism>
<evidence type="ECO:0000259" key="1">
    <source>
        <dbReference type="Pfam" id="PF18735"/>
    </source>
</evidence>
<feature type="domain" description="RiboL-PSP-HEPN" evidence="1">
    <location>
        <begin position="4"/>
        <end position="206"/>
    </location>
</feature>
<evidence type="ECO:0000313" key="3">
    <source>
        <dbReference type="Proteomes" id="UP001629745"/>
    </source>
</evidence>
<protein>
    <submittedName>
        <fullName evidence="2">MAE_28990/MAE_18760 family HEPN-like nuclease</fullName>
    </submittedName>
</protein>
<reference evidence="2 3" key="1">
    <citation type="submission" date="2023-11" db="EMBL/GenBank/DDBJ databases">
        <authorList>
            <person name="Val-Calvo J."/>
            <person name="Scortti M."/>
            <person name="Vazquez-Boland J."/>
        </authorList>
    </citation>
    <scope>NUCLEOTIDE SEQUENCE [LARGE SCALE GENOMIC DNA]</scope>
    <source>
        <strain evidence="2 3">PAM 2766</strain>
    </source>
</reference>
<comment type="caution">
    <text evidence="2">The sequence shown here is derived from an EMBL/GenBank/DDBJ whole genome shotgun (WGS) entry which is preliminary data.</text>
</comment>
<evidence type="ECO:0000313" key="2">
    <source>
        <dbReference type="EMBL" id="MFM1723913.1"/>
    </source>
</evidence>
<keyword evidence="3" id="KW-1185">Reference proteome</keyword>
<dbReference type="InterPro" id="IPR041519">
    <property type="entry name" value="HEPN_RiboL-PSP"/>
</dbReference>
<dbReference type="Proteomes" id="UP001629745">
    <property type="component" value="Unassembled WGS sequence"/>
</dbReference>
<accession>A0ABW9FFP4</accession>
<sequence>MEVRLLLSLCAESHPDSDSEERNNAIRRASVVLLVSHFESYLKMLAEEFVDALDSGALQSRSIPVGIRELHTLPRMAEILECNQPQQRGVLLKKIPSMAQLWNDSAKPPCGTLSASILSREVTNADSQTIDNLFALMGDPRAVCDGDIDVPSAEEDSPTPVNIRFGLKDVVKCRNDIAHGDISRKPTEDDVERYARFLSTLANRMQRKSEALISSIVPPDEGK</sequence>